<dbReference type="SUPFAM" id="SSF53901">
    <property type="entry name" value="Thiolase-like"/>
    <property type="match status" value="2"/>
</dbReference>
<accession>A0A2A4G1V0</accession>
<name>A0A2A4G1V0_9SPHN</name>
<dbReference type="PIRSF" id="PIRSF000429">
    <property type="entry name" value="Ac-CoA_Ac_transf"/>
    <property type="match status" value="1"/>
</dbReference>
<feature type="domain" description="Thiolase C-terminal" evidence="2">
    <location>
        <begin position="265"/>
        <end position="393"/>
    </location>
</feature>
<reference evidence="3 4" key="1">
    <citation type="submission" date="2017-09" db="EMBL/GenBank/DDBJ databases">
        <title>The Catabolism of 3,6-Dichlorosalicylic acid is Initiated by the Cytochrome P450 Monooxygenase DsmABC in Rhizorhabdus dicambivorans Ndbn-20.</title>
        <authorList>
            <person name="Na L."/>
        </authorList>
    </citation>
    <scope>NUCLEOTIDE SEQUENCE [LARGE SCALE GENOMIC DNA]</scope>
    <source>
        <strain evidence="3 4">Ndbn-20m</strain>
    </source>
</reference>
<dbReference type="OrthoDB" id="9785768at2"/>
<dbReference type="InterPro" id="IPR055140">
    <property type="entry name" value="Thiolase_C_2"/>
</dbReference>
<proteinExistence type="predicted"/>
<dbReference type="AlphaFoldDB" id="A0A2A4G1V0"/>
<dbReference type="InterPro" id="IPR020616">
    <property type="entry name" value="Thiolase_N"/>
</dbReference>
<dbReference type="Gene3D" id="3.40.47.10">
    <property type="match status" value="1"/>
</dbReference>
<dbReference type="Pfam" id="PF22691">
    <property type="entry name" value="Thiolase_C_1"/>
    <property type="match status" value="1"/>
</dbReference>
<dbReference type="EMBL" id="NWUF01000002">
    <property type="protein sequence ID" value="PCE43985.1"/>
    <property type="molecule type" value="Genomic_DNA"/>
</dbReference>
<sequence>MASGIRDKVAILGMGCAKFGERWSAGADDLAVEAFEEALADANIDVSEIGAAWLGVAFDTVNIGPSGIPLAMALRLPNIPVTKVENYCASGSEAFRGAVYAVASGAVDIALAFGVEKLKDTGYGGLPVRTRGTNWDMMGVVGSAPGHFAQLASAYRAKYGIEKDLFKRAIAHVSVKSHDNGAKNPKAHLRKRVTMDQVINAPYIAEPLGLFDCCGVSDGAACAIVTTPEIARALGKRELVTVKALAVSTSNGWELQGSGWDGSYFHTTRVAAKAAYQEAGITNPREQLSLMEVHDCFSVTELVTMEDLGVSENGGAVKDVLDGIFDADGKIPCQIDGGLKCFGHPIGASGLRMIYENYLQILGRAGERQRPDEPVYGLSHNLGGMPNQNVSAVVIVGREGA</sequence>
<evidence type="ECO:0000313" key="3">
    <source>
        <dbReference type="EMBL" id="PCE43985.1"/>
    </source>
</evidence>
<keyword evidence="3" id="KW-0808">Transferase</keyword>
<dbReference type="NCBIfam" id="NF004810">
    <property type="entry name" value="PRK06157.1"/>
    <property type="match status" value="1"/>
</dbReference>
<dbReference type="PANTHER" id="PTHR42870:SF1">
    <property type="entry name" value="NON-SPECIFIC LIPID-TRANSFER PROTEIN-LIKE 2"/>
    <property type="match status" value="1"/>
</dbReference>
<protein>
    <submittedName>
        <fullName evidence="3">Acetyl-CoA acetyltransferase</fullName>
    </submittedName>
</protein>
<dbReference type="Proteomes" id="UP000218934">
    <property type="component" value="Unassembled WGS sequence"/>
</dbReference>
<evidence type="ECO:0000259" key="2">
    <source>
        <dbReference type="Pfam" id="PF22691"/>
    </source>
</evidence>
<dbReference type="RefSeq" id="WP_066961838.1">
    <property type="nucleotide sequence ID" value="NZ_NWUF01000002.1"/>
</dbReference>
<organism evidence="3 4">
    <name type="scientific">Rhizorhabdus dicambivorans</name>
    <dbReference type="NCBI Taxonomy" id="1850238"/>
    <lineage>
        <taxon>Bacteria</taxon>
        <taxon>Pseudomonadati</taxon>
        <taxon>Pseudomonadota</taxon>
        <taxon>Alphaproteobacteria</taxon>
        <taxon>Sphingomonadales</taxon>
        <taxon>Sphingomonadaceae</taxon>
        <taxon>Rhizorhabdus</taxon>
    </lineage>
</organism>
<keyword evidence="4" id="KW-1185">Reference proteome</keyword>
<feature type="domain" description="Thiolase N-terminal" evidence="1">
    <location>
        <begin position="22"/>
        <end position="227"/>
    </location>
</feature>
<dbReference type="KEGG" id="rdi:CMV14_20710"/>
<dbReference type="CDD" id="cd00829">
    <property type="entry name" value="SCP-x_thiolase"/>
    <property type="match status" value="1"/>
</dbReference>
<dbReference type="InterPro" id="IPR002155">
    <property type="entry name" value="Thiolase"/>
</dbReference>
<evidence type="ECO:0000259" key="1">
    <source>
        <dbReference type="Pfam" id="PF00108"/>
    </source>
</evidence>
<dbReference type="InterPro" id="IPR016039">
    <property type="entry name" value="Thiolase-like"/>
</dbReference>
<evidence type="ECO:0000313" key="4">
    <source>
        <dbReference type="Proteomes" id="UP000218934"/>
    </source>
</evidence>
<gene>
    <name evidence="3" type="ORF">COO09_03440</name>
</gene>
<dbReference type="GO" id="GO:0003988">
    <property type="term" value="F:acetyl-CoA C-acyltransferase activity"/>
    <property type="evidence" value="ECO:0007669"/>
    <property type="project" value="UniProtKB-ARBA"/>
</dbReference>
<dbReference type="PANTHER" id="PTHR42870">
    <property type="entry name" value="ACETYL-COA C-ACETYLTRANSFERASE"/>
    <property type="match status" value="1"/>
</dbReference>
<dbReference type="Pfam" id="PF00108">
    <property type="entry name" value="Thiolase_N"/>
    <property type="match status" value="1"/>
</dbReference>
<comment type="caution">
    <text evidence="3">The sequence shown here is derived from an EMBL/GenBank/DDBJ whole genome shotgun (WGS) entry which is preliminary data.</text>
</comment>